<evidence type="ECO:0000259" key="1">
    <source>
        <dbReference type="Pfam" id="PF00899"/>
    </source>
</evidence>
<dbReference type="Gene3D" id="3.40.50.720">
    <property type="entry name" value="NAD(P)-binding Rossmann-like Domain"/>
    <property type="match status" value="1"/>
</dbReference>
<dbReference type="GO" id="GO:0004839">
    <property type="term" value="F:ubiquitin activating enzyme activity"/>
    <property type="evidence" value="ECO:0007669"/>
    <property type="project" value="TreeGrafter"/>
</dbReference>
<dbReference type="PANTHER" id="PTHR10953">
    <property type="entry name" value="UBIQUITIN-ACTIVATING ENZYME E1"/>
    <property type="match status" value="1"/>
</dbReference>
<evidence type="ECO:0000313" key="2">
    <source>
        <dbReference type="EMBL" id="KAG1791226.1"/>
    </source>
</evidence>
<dbReference type="InterPro" id="IPR000594">
    <property type="entry name" value="ThiF_NAD_FAD-bd"/>
</dbReference>
<dbReference type="RefSeq" id="XP_041158111.1">
    <property type="nucleotide sequence ID" value="XM_041308730.1"/>
</dbReference>
<dbReference type="GO" id="GO:0006974">
    <property type="term" value="P:DNA damage response"/>
    <property type="evidence" value="ECO:0007669"/>
    <property type="project" value="TreeGrafter"/>
</dbReference>
<dbReference type="InterPro" id="IPR035985">
    <property type="entry name" value="Ubiquitin-activating_enz"/>
</dbReference>
<dbReference type="GO" id="GO:0006511">
    <property type="term" value="P:ubiquitin-dependent protein catabolic process"/>
    <property type="evidence" value="ECO:0007669"/>
    <property type="project" value="TreeGrafter"/>
</dbReference>
<gene>
    <name evidence="2" type="ORF">HD556DRAFT_1486693</name>
</gene>
<dbReference type="EMBL" id="JABBWE010000044">
    <property type="protein sequence ID" value="KAG1791226.1"/>
    <property type="molecule type" value="Genomic_DNA"/>
</dbReference>
<protein>
    <recommendedName>
        <fullName evidence="1">THIF-type NAD/FAD binding fold domain-containing protein</fullName>
    </recommendedName>
</protein>
<evidence type="ECO:0000313" key="3">
    <source>
        <dbReference type="Proteomes" id="UP000719766"/>
    </source>
</evidence>
<dbReference type="InterPro" id="IPR045886">
    <property type="entry name" value="ThiF/MoeB/HesA"/>
</dbReference>
<dbReference type="GeneID" id="64602494"/>
<dbReference type="PANTHER" id="PTHR10953:SF4">
    <property type="entry name" value="UBIQUITIN-ACTIVATING ENZYME E1 C-TERMINAL DOMAIN-CONTAINING PROTEIN"/>
    <property type="match status" value="1"/>
</dbReference>
<proteinExistence type="predicted"/>
<reference evidence="2" key="1">
    <citation type="journal article" date="2020" name="New Phytol.">
        <title>Comparative genomics reveals dynamic genome evolution in host specialist ectomycorrhizal fungi.</title>
        <authorList>
            <person name="Lofgren L.A."/>
            <person name="Nguyen N.H."/>
            <person name="Vilgalys R."/>
            <person name="Ruytinx J."/>
            <person name="Liao H.L."/>
            <person name="Branco S."/>
            <person name="Kuo A."/>
            <person name="LaButti K."/>
            <person name="Lipzen A."/>
            <person name="Andreopoulos W."/>
            <person name="Pangilinan J."/>
            <person name="Riley R."/>
            <person name="Hundley H."/>
            <person name="Na H."/>
            <person name="Barry K."/>
            <person name="Grigoriev I.V."/>
            <person name="Stajich J.E."/>
            <person name="Kennedy P.G."/>
        </authorList>
    </citation>
    <scope>NUCLEOTIDE SEQUENCE</scope>
    <source>
        <strain evidence="2">S12</strain>
    </source>
</reference>
<dbReference type="GO" id="GO:0005737">
    <property type="term" value="C:cytoplasm"/>
    <property type="evidence" value="ECO:0007669"/>
    <property type="project" value="TreeGrafter"/>
</dbReference>
<organism evidence="2 3">
    <name type="scientific">Suillus plorans</name>
    <dbReference type="NCBI Taxonomy" id="116603"/>
    <lineage>
        <taxon>Eukaryota</taxon>
        <taxon>Fungi</taxon>
        <taxon>Dikarya</taxon>
        <taxon>Basidiomycota</taxon>
        <taxon>Agaricomycotina</taxon>
        <taxon>Agaricomycetes</taxon>
        <taxon>Agaricomycetidae</taxon>
        <taxon>Boletales</taxon>
        <taxon>Suillineae</taxon>
        <taxon>Suillaceae</taxon>
        <taxon>Suillus</taxon>
    </lineage>
</organism>
<feature type="domain" description="THIF-type NAD/FAD binding fold" evidence="1">
    <location>
        <begin position="8"/>
        <end position="162"/>
    </location>
</feature>
<name>A0A9P7DFD6_9AGAM</name>
<sequence>MLKNWSMMVLATGPDATIHTTDLDIIEKSNLLNRQFLFRAKDLGKFKSEVAAVAVADMNPALKDHILCRQDPVGQMSSMTTFFGDDGVIDALDNIAARVYVDQHCILYEKPVLESGTMGTKGNTQVVIPHLTKSYSSSQDPPEKRTLLCTVKNFPSAITHTLIEWAWQEFNAMFVKLVESVNQYLSEPNYLESSLKYSGPDPDCFISGYLNKP</sequence>
<dbReference type="SUPFAM" id="SSF69572">
    <property type="entry name" value="Activating enzymes of the ubiquitin-like proteins"/>
    <property type="match status" value="1"/>
</dbReference>
<accession>A0A9P7DFD6</accession>
<dbReference type="Proteomes" id="UP000719766">
    <property type="component" value="Unassembled WGS sequence"/>
</dbReference>
<comment type="caution">
    <text evidence="2">The sequence shown here is derived from an EMBL/GenBank/DDBJ whole genome shotgun (WGS) entry which is preliminary data.</text>
</comment>
<dbReference type="GO" id="GO:0005634">
    <property type="term" value="C:nucleus"/>
    <property type="evidence" value="ECO:0007669"/>
    <property type="project" value="TreeGrafter"/>
</dbReference>
<dbReference type="Pfam" id="PF00899">
    <property type="entry name" value="ThiF"/>
    <property type="match status" value="1"/>
</dbReference>
<dbReference type="AlphaFoldDB" id="A0A9P7DFD6"/>
<keyword evidence="3" id="KW-1185">Reference proteome</keyword>
<dbReference type="OrthoDB" id="10252231at2759"/>